<comment type="subcellular location">
    <subcellularLocation>
        <location evidence="1">Nucleus</location>
    </subcellularLocation>
</comment>
<organism evidence="11 12">
    <name type="scientific">Ensete ventricosum</name>
    <name type="common">Abyssinian banana</name>
    <name type="synonym">Musa ensete</name>
    <dbReference type="NCBI Taxonomy" id="4639"/>
    <lineage>
        <taxon>Eukaryota</taxon>
        <taxon>Viridiplantae</taxon>
        <taxon>Streptophyta</taxon>
        <taxon>Embryophyta</taxon>
        <taxon>Tracheophyta</taxon>
        <taxon>Spermatophyta</taxon>
        <taxon>Magnoliopsida</taxon>
        <taxon>Liliopsida</taxon>
        <taxon>Zingiberales</taxon>
        <taxon>Musaceae</taxon>
        <taxon>Ensete</taxon>
    </lineage>
</organism>
<keyword evidence="4" id="KW-0862">Zinc</keyword>
<keyword evidence="2" id="KW-0479">Metal-binding</keyword>
<keyword evidence="7" id="KW-0539">Nucleus</keyword>
<accession>A0A427A4K0</accession>
<feature type="domain" description="C2H2-type" evidence="10">
    <location>
        <begin position="51"/>
        <end position="78"/>
    </location>
</feature>
<evidence type="ECO:0000256" key="1">
    <source>
        <dbReference type="ARBA" id="ARBA00004123"/>
    </source>
</evidence>
<dbReference type="Proteomes" id="UP000287651">
    <property type="component" value="Unassembled WGS sequence"/>
</dbReference>
<feature type="region of interest" description="Disordered" evidence="9">
    <location>
        <begin position="70"/>
        <end position="124"/>
    </location>
</feature>
<feature type="region of interest" description="Disordered" evidence="9">
    <location>
        <begin position="1"/>
        <end position="24"/>
    </location>
</feature>
<evidence type="ECO:0000256" key="8">
    <source>
        <dbReference type="PROSITE-ProRule" id="PRU00042"/>
    </source>
</evidence>
<evidence type="ECO:0000256" key="9">
    <source>
        <dbReference type="SAM" id="MobiDB-lite"/>
    </source>
</evidence>
<dbReference type="PROSITE" id="PS50157">
    <property type="entry name" value="ZINC_FINGER_C2H2_2"/>
    <property type="match status" value="1"/>
</dbReference>
<proteinExistence type="predicted"/>
<evidence type="ECO:0000256" key="6">
    <source>
        <dbReference type="ARBA" id="ARBA00023163"/>
    </source>
</evidence>
<comment type="caution">
    <text evidence="11">The sequence shown here is derived from an EMBL/GenBank/DDBJ whole genome shotgun (WGS) entry which is preliminary data.</text>
</comment>
<feature type="compositionally biased region" description="Basic residues" evidence="9">
    <location>
        <begin position="71"/>
        <end position="80"/>
    </location>
</feature>
<dbReference type="EMBL" id="AMZH03003790">
    <property type="protein sequence ID" value="RRT71146.1"/>
    <property type="molecule type" value="Genomic_DNA"/>
</dbReference>
<evidence type="ECO:0000313" key="11">
    <source>
        <dbReference type="EMBL" id="RRT71146.1"/>
    </source>
</evidence>
<dbReference type="GO" id="GO:0008270">
    <property type="term" value="F:zinc ion binding"/>
    <property type="evidence" value="ECO:0007669"/>
    <property type="project" value="UniProtKB-KW"/>
</dbReference>
<dbReference type="PROSITE" id="PS00028">
    <property type="entry name" value="ZINC_FINGER_C2H2_1"/>
    <property type="match status" value="1"/>
</dbReference>
<sequence length="212" mass="23156">MERCGRVTTDNCSSNSSSKGKEPWMSCTHTAKGGPLPGSFLAGFSWPPRSYSCSFCCREFKTAQALGGHMNVHRRDKARLRQSPPPGPLPFDLNPNPSLGGEPVPFSSVPNIPNLNMPPPSSSSGDKIFLTPNTLPSMTSSLTHFSFSRSDDLNNMETVKAFFGTGEVRDLLEKDTGNELQQGREVVRLELEIGICGDCKDDLDLELRLGYT</sequence>
<evidence type="ECO:0000256" key="3">
    <source>
        <dbReference type="ARBA" id="ARBA00022771"/>
    </source>
</evidence>
<dbReference type="PANTHER" id="PTHR45801:SF110">
    <property type="entry name" value="TRANSCRIPTIONAL REGULATOR SUPERMAN"/>
    <property type="match status" value="1"/>
</dbReference>
<evidence type="ECO:0000256" key="4">
    <source>
        <dbReference type="ARBA" id="ARBA00022833"/>
    </source>
</evidence>
<keyword evidence="3 8" id="KW-0863">Zinc-finger</keyword>
<dbReference type="InterPro" id="IPR052426">
    <property type="entry name" value="Plant_dev_regulator"/>
</dbReference>
<evidence type="ECO:0000259" key="10">
    <source>
        <dbReference type="PROSITE" id="PS50157"/>
    </source>
</evidence>
<dbReference type="AlphaFoldDB" id="A0A427A4K0"/>
<evidence type="ECO:0000313" key="12">
    <source>
        <dbReference type="Proteomes" id="UP000287651"/>
    </source>
</evidence>
<dbReference type="PANTHER" id="PTHR45801">
    <property type="entry name" value="OS07G0101800 PROTEIN"/>
    <property type="match status" value="1"/>
</dbReference>
<dbReference type="SUPFAM" id="SSF57667">
    <property type="entry name" value="beta-beta-alpha zinc fingers"/>
    <property type="match status" value="1"/>
</dbReference>
<name>A0A427A4K0_ENSVE</name>
<dbReference type="InterPro" id="IPR013087">
    <property type="entry name" value="Znf_C2H2_type"/>
</dbReference>
<keyword evidence="6" id="KW-0804">Transcription</keyword>
<evidence type="ECO:0000256" key="5">
    <source>
        <dbReference type="ARBA" id="ARBA00023015"/>
    </source>
</evidence>
<gene>
    <name evidence="11" type="ORF">B296_00021638</name>
</gene>
<dbReference type="InterPro" id="IPR036236">
    <property type="entry name" value="Znf_C2H2_sf"/>
</dbReference>
<feature type="compositionally biased region" description="Polar residues" evidence="9">
    <location>
        <begin position="8"/>
        <end position="18"/>
    </location>
</feature>
<evidence type="ECO:0000256" key="7">
    <source>
        <dbReference type="ARBA" id="ARBA00023242"/>
    </source>
</evidence>
<evidence type="ECO:0000256" key="2">
    <source>
        <dbReference type="ARBA" id="ARBA00022723"/>
    </source>
</evidence>
<protein>
    <recommendedName>
        <fullName evidence="10">C2H2-type domain-containing protein</fullName>
    </recommendedName>
</protein>
<dbReference type="GO" id="GO:0005634">
    <property type="term" value="C:nucleus"/>
    <property type="evidence" value="ECO:0007669"/>
    <property type="project" value="UniProtKB-SubCell"/>
</dbReference>
<reference evidence="11 12" key="1">
    <citation type="journal article" date="2014" name="Agronomy (Basel)">
        <title>A Draft Genome Sequence for Ensete ventricosum, the Drought-Tolerant Tree Against Hunger.</title>
        <authorList>
            <person name="Harrison J."/>
            <person name="Moore K.A."/>
            <person name="Paszkiewicz K."/>
            <person name="Jones T."/>
            <person name="Grant M."/>
            <person name="Ambacheew D."/>
            <person name="Muzemil S."/>
            <person name="Studholme D.J."/>
        </authorList>
    </citation>
    <scope>NUCLEOTIDE SEQUENCE [LARGE SCALE GENOMIC DNA]</scope>
</reference>
<keyword evidence="5" id="KW-0805">Transcription regulation</keyword>